<feature type="compositionally biased region" description="Basic and acidic residues" evidence="1">
    <location>
        <begin position="64"/>
        <end position="76"/>
    </location>
</feature>
<dbReference type="EMBL" id="VJMJ01000114">
    <property type="protein sequence ID" value="KAF0734386.1"/>
    <property type="molecule type" value="Genomic_DNA"/>
</dbReference>
<protein>
    <submittedName>
        <fullName evidence="2">Uncharacterized protein</fullName>
    </submittedName>
</protein>
<reference evidence="2 3" key="1">
    <citation type="submission" date="2019-07" db="EMBL/GenBank/DDBJ databases">
        <title>Genomics analysis of Aphanomyces spp. identifies a new class of oomycete effector associated with host adaptation.</title>
        <authorList>
            <person name="Gaulin E."/>
        </authorList>
    </citation>
    <scope>NUCLEOTIDE SEQUENCE [LARGE SCALE GENOMIC DNA]</scope>
    <source>
        <strain evidence="2 3">ATCC 201684</strain>
    </source>
</reference>
<evidence type="ECO:0000313" key="2">
    <source>
        <dbReference type="EMBL" id="KAF0734386.1"/>
    </source>
</evidence>
<dbReference type="AlphaFoldDB" id="A0A6G0X3H0"/>
<evidence type="ECO:0000313" key="3">
    <source>
        <dbReference type="Proteomes" id="UP000481153"/>
    </source>
</evidence>
<name>A0A6G0X3H0_9STRA</name>
<evidence type="ECO:0000256" key="1">
    <source>
        <dbReference type="SAM" id="MobiDB-lite"/>
    </source>
</evidence>
<comment type="caution">
    <text evidence="2">The sequence shown here is derived from an EMBL/GenBank/DDBJ whole genome shotgun (WGS) entry which is preliminary data.</text>
</comment>
<keyword evidence="3" id="KW-1185">Reference proteome</keyword>
<gene>
    <name evidence="2" type="ORF">Ae201684_008846</name>
</gene>
<dbReference type="Proteomes" id="UP000481153">
    <property type="component" value="Unassembled WGS sequence"/>
</dbReference>
<proteinExistence type="predicted"/>
<feature type="region of interest" description="Disordered" evidence="1">
    <location>
        <begin position="61"/>
        <end position="88"/>
    </location>
</feature>
<dbReference type="VEuPathDB" id="FungiDB:AeMF1_007290"/>
<organism evidence="2 3">
    <name type="scientific">Aphanomyces euteiches</name>
    <dbReference type="NCBI Taxonomy" id="100861"/>
    <lineage>
        <taxon>Eukaryota</taxon>
        <taxon>Sar</taxon>
        <taxon>Stramenopiles</taxon>
        <taxon>Oomycota</taxon>
        <taxon>Saprolegniomycetes</taxon>
        <taxon>Saprolegniales</taxon>
        <taxon>Verrucalvaceae</taxon>
        <taxon>Aphanomyces</taxon>
    </lineage>
</organism>
<sequence>MKGSPQEMGAIDGQDERKNYYELNRERILAQQKAYRERKRLRLLQATDGILIEPKRRHPRVKHIKLEQSVKNDENSGNKGQDATDSAIEMSPHNCLEAWKLAFESSHVVSMFPIK</sequence>
<accession>A0A6G0X3H0</accession>